<comment type="caution">
    <text evidence="1">The sequence shown here is derived from an EMBL/GenBank/DDBJ whole genome shotgun (WGS) entry which is preliminary data.</text>
</comment>
<sequence length="218" mass="24401">MVSQCVMLEHFGVFLVLGQALVPSSPGAANASQTPRKLSGNKGAQFFAVGNLGSRALIIFVKKNEVLEPVIGRINEKTKARPSIGSRFGLRSQRSEWLRDLFLPSDSYDLLFLKPEVVILCSKGFNIMDLRSVIIPQKEGPRLGKLAERCESCRPMGIFRSNRDEFLFCYDEFGLYVDKHGDPSRRIGTVEWEETAERVSWNPPTSSFSTTNSSKSYT</sequence>
<evidence type="ECO:0000313" key="2">
    <source>
        <dbReference type="Proteomes" id="UP000886501"/>
    </source>
</evidence>
<proteinExistence type="predicted"/>
<name>A0ACB6Z9Q7_THEGA</name>
<keyword evidence="2" id="KW-1185">Reference proteome</keyword>
<protein>
    <submittedName>
        <fullName evidence="1">Uncharacterized protein</fullName>
    </submittedName>
</protein>
<organism evidence="1 2">
    <name type="scientific">Thelephora ganbajun</name>
    <name type="common">Ganba fungus</name>
    <dbReference type="NCBI Taxonomy" id="370292"/>
    <lineage>
        <taxon>Eukaryota</taxon>
        <taxon>Fungi</taxon>
        <taxon>Dikarya</taxon>
        <taxon>Basidiomycota</taxon>
        <taxon>Agaricomycotina</taxon>
        <taxon>Agaricomycetes</taxon>
        <taxon>Thelephorales</taxon>
        <taxon>Thelephoraceae</taxon>
        <taxon>Thelephora</taxon>
    </lineage>
</organism>
<gene>
    <name evidence="1" type="ORF">BDM02DRAFT_3188932</name>
</gene>
<dbReference type="EMBL" id="MU118061">
    <property type="protein sequence ID" value="KAF9646326.1"/>
    <property type="molecule type" value="Genomic_DNA"/>
</dbReference>
<reference evidence="1" key="1">
    <citation type="submission" date="2019-10" db="EMBL/GenBank/DDBJ databases">
        <authorList>
            <consortium name="DOE Joint Genome Institute"/>
            <person name="Kuo A."/>
            <person name="Miyauchi S."/>
            <person name="Kiss E."/>
            <person name="Drula E."/>
            <person name="Kohler A."/>
            <person name="Sanchez-Garcia M."/>
            <person name="Andreopoulos B."/>
            <person name="Barry K.W."/>
            <person name="Bonito G."/>
            <person name="Buee M."/>
            <person name="Carver A."/>
            <person name="Chen C."/>
            <person name="Cichocki N."/>
            <person name="Clum A."/>
            <person name="Culley D."/>
            <person name="Crous P.W."/>
            <person name="Fauchery L."/>
            <person name="Girlanda M."/>
            <person name="Hayes R."/>
            <person name="Keri Z."/>
            <person name="Labutti K."/>
            <person name="Lipzen A."/>
            <person name="Lombard V."/>
            <person name="Magnuson J."/>
            <person name="Maillard F."/>
            <person name="Morin E."/>
            <person name="Murat C."/>
            <person name="Nolan M."/>
            <person name="Ohm R."/>
            <person name="Pangilinan J."/>
            <person name="Pereira M."/>
            <person name="Perotto S."/>
            <person name="Peter M."/>
            <person name="Riley R."/>
            <person name="Sitrit Y."/>
            <person name="Stielow B."/>
            <person name="Szollosi G."/>
            <person name="Zifcakova L."/>
            <person name="Stursova M."/>
            <person name="Spatafora J.W."/>
            <person name="Tedersoo L."/>
            <person name="Vaario L.-M."/>
            <person name="Yamada A."/>
            <person name="Yan M."/>
            <person name="Wang P."/>
            <person name="Xu J."/>
            <person name="Bruns T."/>
            <person name="Baldrian P."/>
            <person name="Vilgalys R."/>
            <person name="Henrissat B."/>
            <person name="Grigoriev I.V."/>
            <person name="Hibbett D."/>
            <person name="Nagy L.G."/>
            <person name="Martin F.M."/>
        </authorList>
    </citation>
    <scope>NUCLEOTIDE SEQUENCE</scope>
    <source>
        <strain evidence="1">P2</strain>
    </source>
</reference>
<evidence type="ECO:0000313" key="1">
    <source>
        <dbReference type="EMBL" id="KAF9646326.1"/>
    </source>
</evidence>
<reference evidence="1" key="2">
    <citation type="journal article" date="2020" name="Nat. Commun.">
        <title>Large-scale genome sequencing of mycorrhizal fungi provides insights into the early evolution of symbiotic traits.</title>
        <authorList>
            <person name="Miyauchi S."/>
            <person name="Kiss E."/>
            <person name="Kuo A."/>
            <person name="Drula E."/>
            <person name="Kohler A."/>
            <person name="Sanchez-Garcia M."/>
            <person name="Morin E."/>
            <person name="Andreopoulos B."/>
            <person name="Barry K.W."/>
            <person name="Bonito G."/>
            <person name="Buee M."/>
            <person name="Carver A."/>
            <person name="Chen C."/>
            <person name="Cichocki N."/>
            <person name="Clum A."/>
            <person name="Culley D."/>
            <person name="Crous P.W."/>
            <person name="Fauchery L."/>
            <person name="Girlanda M."/>
            <person name="Hayes R.D."/>
            <person name="Keri Z."/>
            <person name="LaButti K."/>
            <person name="Lipzen A."/>
            <person name="Lombard V."/>
            <person name="Magnuson J."/>
            <person name="Maillard F."/>
            <person name="Murat C."/>
            <person name="Nolan M."/>
            <person name="Ohm R.A."/>
            <person name="Pangilinan J."/>
            <person name="Pereira M.F."/>
            <person name="Perotto S."/>
            <person name="Peter M."/>
            <person name="Pfister S."/>
            <person name="Riley R."/>
            <person name="Sitrit Y."/>
            <person name="Stielow J.B."/>
            <person name="Szollosi G."/>
            <person name="Zifcakova L."/>
            <person name="Stursova M."/>
            <person name="Spatafora J.W."/>
            <person name="Tedersoo L."/>
            <person name="Vaario L.M."/>
            <person name="Yamada A."/>
            <person name="Yan M."/>
            <person name="Wang P."/>
            <person name="Xu J."/>
            <person name="Bruns T."/>
            <person name="Baldrian P."/>
            <person name="Vilgalys R."/>
            <person name="Dunand C."/>
            <person name="Henrissat B."/>
            <person name="Grigoriev I.V."/>
            <person name="Hibbett D."/>
            <person name="Nagy L.G."/>
            <person name="Martin F.M."/>
        </authorList>
    </citation>
    <scope>NUCLEOTIDE SEQUENCE</scope>
    <source>
        <strain evidence="1">P2</strain>
    </source>
</reference>
<dbReference type="Proteomes" id="UP000886501">
    <property type="component" value="Unassembled WGS sequence"/>
</dbReference>
<accession>A0ACB6Z9Q7</accession>